<accession>A0A0G0T0C5</accession>
<name>A0A0G0T0C5_9BACT</name>
<dbReference type="AlphaFoldDB" id="A0A0G0T0C5"/>
<dbReference type="Proteomes" id="UP000034072">
    <property type="component" value="Unassembled WGS sequence"/>
</dbReference>
<organism evidence="1 2">
    <name type="scientific">Candidatus Yanofskybacteria bacterium GW2011_GWE2_40_11</name>
    <dbReference type="NCBI Taxonomy" id="1619033"/>
    <lineage>
        <taxon>Bacteria</taxon>
        <taxon>Candidatus Yanofskyibacteriota</taxon>
    </lineage>
</organism>
<evidence type="ECO:0000313" key="2">
    <source>
        <dbReference type="Proteomes" id="UP000034072"/>
    </source>
</evidence>
<evidence type="ECO:0000313" key="1">
    <source>
        <dbReference type="EMBL" id="KKR40580.1"/>
    </source>
</evidence>
<proteinExistence type="predicted"/>
<reference evidence="1 2" key="1">
    <citation type="journal article" date="2015" name="Nature">
        <title>rRNA introns, odd ribosomes, and small enigmatic genomes across a large radiation of phyla.</title>
        <authorList>
            <person name="Brown C.T."/>
            <person name="Hug L.A."/>
            <person name="Thomas B.C."/>
            <person name="Sharon I."/>
            <person name="Castelle C.J."/>
            <person name="Singh A."/>
            <person name="Wilkins M.J."/>
            <person name="Williams K.H."/>
            <person name="Banfield J.F."/>
        </authorList>
    </citation>
    <scope>NUCLEOTIDE SEQUENCE [LARGE SCALE GENOMIC DNA]</scope>
</reference>
<sequence>MGNIESKFKDFLKVAKILNDKNIVPVLYGSLGLYQIIKPLSEIDDIDMLVSDEWLKDRWPEFKAYLESHGFRMDDEHEHEFSHPDIKGWIAFASIQESHIHSGLNRDDLQEVVHDGVNYLVLTPEQYLRAYRACLKDSYRQSKKGDADLIKIKALEEYMAR</sequence>
<gene>
    <name evidence="1" type="ORF">UT75_C0007G0028</name>
</gene>
<comment type="caution">
    <text evidence="1">The sequence shown here is derived from an EMBL/GenBank/DDBJ whole genome shotgun (WGS) entry which is preliminary data.</text>
</comment>
<protein>
    <recommendedName>
        <fullName evidence="3">Nucleotidyltransferase family protein</fullName>
    </recommendedName>
</protein>
<dbReference type="EMBL" id="LBXZ01000007">
    <property type="protein sequence ID" value="KKR40580.1"/>
    <property type="molecule type" value="Genomic_DNA"/>
</dbReference>
<evidence type="ECO:0008006" key="3">
    <source>
        <dbReference type="Google" id="ProtNLM"/>
    </source>
</evidence>